<dbReference type="OrthoDB" id="526867at2"/>
<dbReference type="RefSeq" id="WP_053085202.1">
    <property type="nucleotide sequence ID" value="NZ_CBTJ020000005.1"/>
</dbReference>
<comment type="caution">
    <text evidence="3">The sequence shown here is derived from an EMBL/GenBank/DDBJ whole genome shotgun (WGS) entry which is preliminary data.</text>
</comment>
<evidence type="ECO:0000259" key="2">
    <source>
        <dbReference type="Pfam" id="PF04784"/>
    </source>
</evidence>
<dbReference type="AlphaFoldDB" id="W6MB52"/>
<reference evidence="3" key="2">
    <citation type="submission" date="2014-03" db="EMBL/GenBank/DDBJ databases">
        <title>Candidatus Competibacter-lineage genomes retrieved from metagenomes reveal functional metabolic diversity.</title>
        <authorList>
            <person name="McIlroy S.J."/>
            <person name="Albertsen M."/>
            <person name="Andresen E.K."/>
            <person name="Saunders A.M."/>
            <person name="Kristiansen R."/>
            <person name="Stokholm-Bjerregaard M."/>
            <person name="Nielsen K.L."/>
            <person name="Nielsen P.H."/>
        </authorList>
    </citation>
    <scope>NUCLEOTIDE SEQUENCE</scope>
    <source>
        <strain evidence="3">Run_A_D11</strain>
    </source>
</reference>
<feature type="domain" description="DUF547" evidence="2">
    <location>
        <begin position="80"/>
        <end position="193"/>
    </location>
</feature>
<dbReference type="PANTHER" id="PTHR46361">
    <property type="entry name" value="ELECTRON CARRIER/ PROTEIN DISULFIDE OXIDOREDUCTASE"/>
    <property type="match status" value="1"/>
</dbReference>
<sequence length="273" mass="30947">MRYRFIPRSTLLLALMLAAFQVQAAFDHRHVAWDTLLKKHGVLISNGNASQVDYAGFKNDRATLKAYLDSLSAVPEADYQRWGKPQRLAFLINAYNAFTVELILTRYPDLKSIKELGSLLQSPWKKTFFNLLGQERSLDEVEHGMIRAPGAFDEPRIHAAVNCASVGCPMLRDEAFTADRLDGQLEDSMWRFLSDRSRNWFDAASNTLSVSKIFDWYKGDFEQGHQGFTSLDATFARYADALGDTPQAQAAIRKGGLKIRSLEYDWALNAVRR</sequence>
<dbReference type="InterPro" id="IPR006869">
    <property type="entry name" value="DUF547"/>
</dbReference>
<gene>
    <name evidence="3" type="ORF">BN873_1020004</name>
</gene>
<dbReference type="Pfam" id="PF04784">
    <property type="entry name" value="DUF547"/>
    <property type="match status" value="1"/>
</dbReference>
<dbReference type="EMBL" id="CBTJ020000005">
    <property type="protein sequence ID" value="CDI01083.1"/>
    <property type="molecule type" value="Genomic_DNA"/>
</dbReference>
<dbReference type="STRING" id="1400863.BN873_1020004"/>
<proteinExistence type="predicted"/>
<name>W6MB52_9GAMM</name>
<evidence type="ECO:0000313" key="4">
    <source>
        <dbReference type="Proteomes" id="UP000035760"/>
    </source>
</evidence>
<keyword evidence="1" id="KW-0732">Signal</keyword>
<evidence type="ECO:0000313" key="3">
    <source>
        <dbReference type="EMBL" id="CDI01083.1"/>
    </source>
</evidence>
<organism evidence="3 4">
    <name type="scientific">Candidatus Competibacter denitrificans Run_A_D11</name>
    <dbReference type="NCBI Taxonomy" id="1400863"/>
    <lineage>
        <taxon>Bacteria</taxon>
        <taxon>Pseudomonadati</taxon>
        <taxon>Pseudomonadota</taxon>
        <taxon>Gammaproteobacteria</taxon>
        <taxon>Candidatus Competibacteraceae</taxon>
        <taxon>Candidatus Competibacter</taxon>
    </lineage>
</organism>
<evidence type="ECO:0000256" key="1">
    <source>
        <dbReference type="SAM" id="SignalP"/>
    </source>
</evidence>
<dbReference type="Proteomes" id="UP000035760">
    <property type="component" value="Unassembled WGS sequence"/>
</dbReference>
<reference evidence="3" key="1">
    <citation type="submission" date="2013-07" db="EMBL/GenBank/DDBJ databases">
        <authorList>
            <person name="McIlroy S."/>
        </authorList>
    </citation>
    <scope>NUCLEOTIDE SEQUENCE [LARGE SCALE GENOMIC DNA]</scope>
    <source>
        <strain evidence="3">Run_A_D11</strain>
    </source>
</reference>
<feature type="signal peptide" evidence="1">
    <location>
        <begin position="1"/>
        <end position="24"/>
    </location>
</feature>
<dbReference type="PANTHER" id="PTHR46361:SF3">
    <property type="entry name" value="ELECTRON CARRIER_ PROTEIN DISULFIDE OXIDOREDUCTASE"/>
    <property type="match status" value="1"/>
</dbReference>
<accession>W6MB52</accession>
<protein>
    <recommendedName>
        <fullName evidence="2">DUF547 domain-containing protein</fullName>
    </recommendedName>
</protein>
<feature type="chain" id="PRO_5004880086" description="DUF547 domain-containing protein" evidence="1">
    <location>
        <begin position="25"/>
        <end position="273"/>
    </location>
</feature>
<keyword evidence="4" id="KW-1185">Reference proteome</keyword>